<accession>A0A0G0GWQ2</accession>
<name>A0A0G0GWQ2_9BACT</name>
<sequence length="59" mass="6690">GICGETKMKGKLITAPKKLNQKEYAHESFWPFSICLSITLVTVKHEPAIIVKKNHILKQ</sequence>
<protein>
    <submittedName>
        <fullName evidence="1">Uncharacterized protein</fullName>
    </submittedName>
</protein>
<reference evidence="1 2" key="1">
    <citation type="journal article" date="2015" name="Nature">
        <title>rRNA introns, odd ribosomes, and small enigmatic genomes across a large radiation of phyla.</title>
        <authorList>
            <person name="Brown C.T."/>
            <person name="Hug L.A."/>
            <person name="Thomas B.C."/>
            <person name="Sharon I."/>
            <person name="Castelle C.J."/>
            <person name="Singh A."/>
            <person name="Wilkins M.J."/>
            <person name="Williams K.H."/>
            <person name="Banfield J.F."/>
        </authorList>
    </citation>
    <scope>NUCLEOTIDE SEQUENCE [LARGE SCALE GENOMIC DNA]</scope>
</reference>
<feature type="non-terminal residue" evidence="1">
    <location>
        <position position="1"/>
    </location>
</feature>
<dbReference type="Proteomes" id="UP000034852">
    <property type="component" value="Unassembled WGS sequence"/>
</dbReference>
<gene>
    <name evidence="1" type="ORF">US52_C0056G0007</name>
</gene>
<evidence type="ECO:0000313" key="1">
    <source>
        <dbReference type="EMBL" id="KKQ34507.1"/>
    </source>
</evidence>
<proteinExistence type="predicted"/>
<evidence type="ECO:0000313" key="2">
    <source>
        <dbReference type="Proteomes" id="UP000034852"/>
    </source>
</evidence>
<comment type="caution">
    <text evidence="1">The sequence shown here is derived from an EMBL/GenBank/DDBJ whole genome shotgun (WGS) entry which is preliminary data.</text>
</comment>
<dbReference type="EMBL" id="LBTH01000056">
    <property type="protein sequence ID" value="KKQ34507.1"/>
    <property type="molecule type" value="Genomic_DNA"/>
</dbReference>
<dbReference type="AlphaFoldDB" id="A0A0G0GWQ2"/>
<organism evidence="1 2">
    <name type="scientific">candidate division WS6 bacterium GW2011_GWA2_37_6</name>
    <dbReference type="NCBI Taxonomy" id="1619087"/>
    <lineage>
        <taxon>Bacteria</taxon>
        <taxon>Candidatus Dojkabacteria</taxon>
    </lineage>
</organism>